<proteinExistence type="predicted"/>
<dbReference type="STRING" id="728005.SAMN04488059_10147"/>
<dbReference type="OrthoDB" id="7426809at2"/>
<evidence type="ECO:0000256" key="1">
    <source>
        <dbReference type="SAM" id="SignalP"/>
    </source>
</evidence>
<keyword evidence="1" id="KW-0732">Signal</keyword>
<protein>
    <submittedName>
        <fullName evidence="2">Uncharacterized protein</fullName>
    </submittedName>
</protein>
<accession>A0A1I1EXZ5</accession>
<feature type="signal peptide" evidence="1">
    <location>
        <begin position="1"/>
        <end position="27"/>
    </location>
</feature>
<organism evidence="2 3">
    <name type="scientific">Devosia psychrophila</name>
    <dbReference type="NCBI Taxonomy" id="728005"/>
    <lineage>
        <taxon>Bacteria</taxon>
        <taxon>Pseudomonadati</taxon>
        <taxon>Pseudomonadota</taxon>
        <taxon>Alphaproteobacteria</taxon>
        <taxon>Hyphomicrobiales</taxon>
        <taxon>Devosiaceae</taxon>
        <taxon>Devosia</taxon>
    </lineage>
</organism>
<dbReference type="EMBL" id="FOMB01000001">
    <property type="protein sequence ID" value="SFB92059.1"/>
    <property type="molecule type" value="Genomic_DNA"/>
</dbReference>
<gene>
    <name evidence="2" type="ORF">SAMN04488059_10147</name>
</gene>
<dbReference type="AlphaFoldDB" id="A0A1I1EXZ5"/>
<evidence type="ECO:0000313" key="3">
    <source>
        <dbReference type="Proteomes" id="UP000182258"/>
    </source>
</evidence>
<sequence>MKAMQRILGGGALVAALAIALSTPSLAQKLDNKNPPATTSAAALASDVDFGDDTGHWANDGECDDPRFSGTGSAVELEDADIRKDATDCRAAVAAGTVTFTETGTSPTAIAIASPIEAIDFGDDSSQWARDGECDDPRFSGTASADELVDTDMSKDATDCRAAYAAGTVTLADSEINTTVADVPAVDYGDDTSEWAKDGECDDPRFSGTAVADELLDADLGHDATDCRAAVGAGTATYNGGSTVTRVAAFDYGGDWSKWANDGECDDLRFEGEGADKKLLSEDMAGDATDCKALEFAGKVTIRTVYTPQHAAGAPYDSSAVDFGDNTSSYADDDQCDDPRFEGPGAAATLLDSDLSHDSADCKAAFEAGTIVMRQDA</sequence>
<reference evidence="2 3" key="1">
    <citation type="submission" date="2016-10" db="EMBL/GenBank/DDBJ databases">
        <authorList>
            <person name="de Groot N.N."/>
        </authorList>
    </citation>
    <scope>NUCLEOTIDE SEQUENCE [LARGE SCALE GENOMIC DNA]</scope>
    <source>
        <strain evidence="2 3">CGMCC 1.10210</strain>
    </source>
</reference>
<name>A0A1I1EXZ5_9HYPH</name>
<dbReference type="RefSeq" id="WP_052952693.1">
    <property type="nucleotide sequence ID" value="NZ_FOMB01000001.1"/>
</dbReference>
<evidence type="ECO:0000313" key="2">
    <source>
        <dbReference type="EMBL" id="SFB92059.1"/>
    </source>
</evidence>
<dbReference type="Proteomes" id="UP000182258">
    <property type="component" value="Unassembled WGS sequence"/>
</dbReference>
<feature type="chain" id="PRO_5010274868" evidence="1">
    <location>
        <begin position="28"/>
        <end position="377"/>
    </location>
</feature>